<keyword evidence="2" id="KW-1185">Reference proteome</keyword>
<comment type="caution">
    <text evidence="1">The sequence shown here is derived from an EMBL/GenBank/DDBJ whole genome shotgun (WGS) entry which is preliminary data.</text>
</comment>
<gene>
    <name evidence="1" type="ORF">B0J11DRAFT_113572</name>
</gene>
<reference evidence="1" key="1">
    <citation type="journal article" date="2021" name="Nat. Commun.">
        <title>Genetic determinants of endophytism in the Arabidopsis root mycobiome.</title>
        <authorList>
            <person name="Mesny F."/>
            <person name="Miyauchi S."/>
            <person name="Thiergart T."/>
            <person name="Pickel B."/>
            <person name="Atanasova L."/>
            <person name="Karlsson M."/>
            <person name="Huettel B."/>
            <person name="Barry K.W."/>
            <person name="Haridas S."/>
            <person name="Chen C."/>
            <person name="Bauer D."/>
            <person name="Andreopoulos W."/>
            <person name="Pangilinan J."/>
            <person name="LaButti K."/>
            <person name="Riley R."/>
            <person name="Lipzen A."/>
            <person name="Clum A."/>
            <person name="Drula E."/>
            <person name="Henrissat B."/>
            <person name="Kohler A."/>
            <person name="Grigoriev I.V."/>
            <person name="Martin F.M."/>
            <person name="Hacquard S."/>
        </authorList>
    </citation>
    <scope>NUCLEOTIDE SEQUENCE</scope>
    <source>
        <strain evidence="1">MPI-CAGE-CH-0243</strain>
    </source>
</reference>
<evidence type="ECO:0000313" key="1">
    <source>
        <dbReference type="EMBL" id="KAH7115928.1"/>
    </source>
</evidence>
<name>A0A9P9DB57_9PLEO</name>
<proteinExistence type="predicted"/>
<evidence type="ECO:0000313" key="2">
    <source>
        <dbReference type="Proteomes" id="UP000700596"/>
    </source>
</evidence>
<organism evidence="1 2">
    <name type="scientific">Dendryphion nanum</name>
    <dbReference type="NCBI Taxonomy" id="256645"/>
    <lineage>
        <taxon>Eukaryota</taxon>
        <taxon>Fungi</taxon>
        <taxon>Dikarya</taxon>
        <taxon>Ascomycota</taxon>
        <taxon>Pezizomycotina</taxon>
        <taxon>Dothideomycetes</taxon>
        <taxon>Pleosporomycetidae</taxon>
        <taxon>Pleosporales</taxon>
        <taxon>Torulaceae</taxon>
        <taxon>Dendryphion</taxon>
    </lineage>
</organism>
<accession>A0A9P9DB57</accession>
<dbReference type="EMBL" id="JAGMWT010000015">
    <property type="protein sequence ID" value="KAH7115928.1"/>
    <property type="molecule type" value="Genomic_DNA"/>
</dbReference>
<dbReference type="Proteomes" id="UP000700596">
    <property type="component" value="Unassembled WGS sequence"/>
</dbReference>
<sequence length="128" mass="14473">MEFCLAFLSSLAARLVVIFLFSASWSICSEIKPYSSLVDDGRLISCADESRNRMSMRLEARQIDPRMPALRFPRRTHLRNPSLQRASLPTLSVLLFSCRFRKPTIDAAPMVLCSGTGLFPRFSSERNA</sequence>
<dbReference type="AlphaFoldDB" id="A0A9P9DB57"/>
<protein>
    <submittedName>
        <fullName evidence="1">Uncharacterized protein</fullName>
    </submittedName>
</protein>